<keyword evidence="6" id="KW-0378">Hydrolase</keyword>
<dbReference type="SUPFAM" id="SSF52540">
    <property type="entry name" value="P-loop containing nucleoside triphosphate hydrolases"/>
    <property type="match status" value="1"/>
</dbReference>
<dbReference type="Pfam" id="PF00005">
    <property type="entry name" value="ABC_tran"/>
    <property type="match status" value="1"/>
</dbReference>
<gene>
    <name evidence="6" type="primary">znuC</name>
    <name evidence="6" type="ORF">MAMT_00150</name>
</gene>
<comment type="similarity">
    <text evidence="1">Belongs to the ABC transporter superfamily.</text>
</comment>
<keyword evidence="2" id="KW-0813">Transport</keyword>
<dbReference type="PANTHER" id="PTHR42734">
    <property type="entry name" value="METAL TRANSPORT SYSTEM ATP-BINDING PROTEIN TM_0124-RELATED"/>
    <property type="match status" value="1"/>
</dbReference>
<evidence type="ECO:0000313" key="6">
    <source>
        <dbReference type="EMBL" id="VVM04520.1"/>
    </source>
</evidence>
<dbReference type="GO" id="GO:0005524">
    <property type="term" value="F:ATP binding"/>
    <property type="evidence" value="ECO:0007669"/>
    <property type="project" value="UniProtKB-KW"/>
</dbReference>
<dbReference type="InterPro" id="IPR003439">
    <property type="entry name" value="ABC_transporter-like_ATP-bd"/>
</dbReference>
<evidence type="ECO:0000256" key="2">
    <source>
        <dbReference type="ARBA" id="ARBA00022448"/>
    </source>
</evidence>
<organism evidence="6 7">
    <name type="scientific">Methylacidimicrobium tartarophylax</name>
    <dbReference type="NCBI Taxonomy" id="1041768"/>
    <lineage>
        <taxon>Bacteria</taxon>
        <taxon>Pseudomonadati</taxon>
        <taxon>Verrucomicrobiota</taxon>
        <taxon>Methylacidimicrobium</taxon>
    </lineage>
</organism>
<accession>A0A5E6M7Z8</accession>
<dbReference type="PANTHER" id="PTHR42734:SF17">
    <property type="entry name" value="METAL TRANSPORT SYSTEM ATP-BINDING PROTEIN TM_0124-RELATED"/>
    <property type="match status" value="1"/>
</dbReference>
<dbReference type="GO" id="GO:0016887">
    <property type="term" value="F:ATP hydrolysis activity"/>
    <property type="evidence" value="ECO:0007669"/>
    <property type="project" value="InterPro"/>
</dbReference>
<keyword evidence="3" id="KW-0547">Nucleotide-binding</keyword>
<evidence type="ECO:0000256" key="4">
    <source>
        <dbReference type="ARBA" id="ARBA00022840"/>
    </source>
</evidence>
<dbReference type="PROSITE" id="PS00211">
    <property type="entry name" value="ABC_TRANSPORTER_1"/>
    <property type="match status" value="1"/>
</dbReference>
<feature type="domain" description="ABC transporter" evidence="5">
    <location>
        <begin position="30"/>
        <end position="253"/>
    </location>
</feature>
<keyword evidence="4 6" id="KW-0067">ATP-binding</keyword>
<evidence type="ECO:0000256" key="1">
    <source>
        <dbReference type="ARBA" id="ARBA00005417"/>
    </source>
</evidence>
<sequence length="256" mass="28151">MGPGSEQGSEGRSDAADVAIRRAASRPFLLRTEGIAAGYGDEAAFEEVSLEVFGREVVSLIGPNGAGKTTLLRCLAGILPLRQGRVEKAFGLRMSYLPQRLSFDRLLPVTVAEFLSLRLGRPFFRPGWAKQERVESLEELGVTSLLDRRLGELSGGERQRVFLAAALAKRPQLLLLDEPATGVDLLGAAAFDALLHRLRDRDGLGILLVSHDLHLVHHISDWVYFLNRRILASGPPKEVMREDQLAAAYQRFPHPG</sequence>
<evidence type="ECO:0000259" key="5">
    <source>
        <dbReference type="PROSITE" id="PS50893"/>
    </source>
</evidence>
<reference evidence="6 7" key="1">
    <citation type="submission" date="2019-09" db="EMBL/GenBank/DDBJ databases">
        <authorList>
            <person name="Cremers G."/>
        </authorList>
    </citation>
    <scope>NUCLEOTIDE SEQUENCE [LARGE SCALE GENOMIC DNA]</scope>
    <source>
        <strain evidence="6">4A</strain>
    </source>
</reference>
<dbReference type="SMART" id="SM00382">
    <property type="entry name" value="AAA"/>
    <property type="match status" value="1"/>
</dbReference>
<dbReference type="PROSITE" id="PS50893">
    <property type="entry name" value="ABC_TRANSPORTER_2"/>
    <property type="match status" value="1"/>
</dbReference>
<protein>
    <submittedName>
        <fullName evidence="6">Zinc import ATP-binding protein ZnuC</fullName>
        <ecNumber evidence="6">3.6.3.-</ecNumber>
    </submittedName>
</protein>
<dbReference type="EMBL" id="CABFVA020000004">
    <property type="protein sequence ID" value="VVM04520.1"/>
    <property type="molecule type" value="Genomic_DNA"/>
</dbReference>
<keyword evidence="7" id="KW-1185">Reference proteome</keyword>
<evidence type="ECO:0000313" key="7">
    <source>
        <dbReference type="Proteomes" id="UP000334923"/>
    </source>
</evidence>
<dbReference type="InterPro" id="IPR017871">
    <property type="entry name" value="ABC_transporter-like_CS"/>
</dbReference>
<dbReference type="RefSeq" id="WP_246186440.1">
    <property type="nucleotide sequence ID" value="NZ_CABFVA020000004.1"/>
</dbReference>
<dbReference type="EC" id="3.6.3.-" evidence="6"/>
<dbReference type="InterPro" id="IPR003593">
    <property type="entry name" value="AAA+_ATPase"/>
</dbReference>
<evidence type="ECO:0000256" key="3">
    <source>
        <dbReference type="ARBA" id="ARBA00022741"/>
    </source>
</evidence>
<name>A0A5E6M7Z8_9BACT</name>
<dbReference type="InterPro" id="IPR027417">
    <property type="entry name" value="P-loop_NTPase"/>
</dbReference>
<dbReference type="AlphaFoldDB" id="A0A5E6M7Z8"/>
<dbReference type="InterPro" id="IPR050153">
    <property type="entry name" value="Metal_Ion_Import_ABC"/>
</dbReference>
<dbReference type="Gene3D" id="3.40.50.300">
    <property type="entry name" value="P-loop containing nucleotide triphosphate hydrolases"/>
    <property type="match status" value="1"/>
</dbReference>
<dbReference type="Proteomes" id="UP000334923">
    <property type="component" value="Unassembled WGS sequence"/>
</dbReference>
<proteinExistence type="inferred from homology"/>